<keyword evidence="3" id="KW-0963">Cytoplasm</keyword>
<reference evidence="12" key="1">
    <citation type="submission" date="2019-12" db="EMBL/GenBank/DDBJ databases">
        <title>Genome sequence of Babesia ovis.</title>
        <authorList>
            <person name="Yamagishi J."/>
            <person name="Sevinc F."/>
            <person name="Xuan X."/>
        </authorList>
    </citation>
    <scope>NUCLEOTIDE SEQUENCE</scope>
    <source>
        <strain evidence="12">Selcuk</strain>
    </source>
</reference>
<evidence type="ECO:0000256" key="7">
    <source>
        <dbReference type="ARBA" id="ARBA00044229"/>
    </source>
</evidence>
<dbReference type="InterPro" id="IPR051960">
    <property type="entry name" value="eIF2B_gamma"/>
</dbReference>
<dbReference type="PANTHER" id="PTHR45989">
    <property type="entry name" value="TRANSLATION INITIATION FACTOR EIF-2B SUBUNIT GAMMA"/>
    <property type="match status" value="1"/>
</dbReference>
<evidence type="ECO:0000256" key="2">
    <source>
        <dbReference type="ARBA" id="ARBA00007878"/>
    </source>
</evidence>
<dbReference type="Pfam" id="PF25084">
    <property type="entry name" value="LbH_EIF2B"/>
    <property type="match status" value="1"/>
</dbReference>
<comment type="caution">
    <text evidence="12">The sequence shown here is derived from an EMBL/GenBank/DDBJ whole genome shotgun (WGS) entry which is preliminary data.</text>
</comment>
<dbReference type="InterPro" id="IPR056764">
    <property type="entry name" value="LbH_EIF2B3/5"/>
</dbReference>
<proteinExistence type="inferred from homology"/>
<organism evidence="12 13">
    <name type="scientific">Babesia ovis</name>
    <dbReference type="NCBI Taxonomy" id="5869"/>
    <lineage>
        <taxon>Eukaryota</taxon>
        <taxon>Sar</taxon>
        <taxon>Alveolata</taxon>
        <taxon>Apicomplexa</taxon>
        <taxon>Aconoidasida</taxon>
        <taxon>Piroplasmida</taxon>
        <taxon>Babesiidae</taxon>
        <taxon>Babesia</taxon>
    </lineage>
</organism>
<evidence type="ECO:0000256" key="1">
    <source>
        <dbReference type="ARBA" id="ARBA00004514"/>
    </source>
</evidence>
<dbReference type="GO" id="GO:0002183">
    <property type="term" value="P:cytoplasmic translational initiation"/>
    <property type="evidence" value="ECO:0007669"/>
    <property type="project" value="TreeGrafter"/>
</dbReference>
<comment type="function">
    <text evidence="8">Acts as a component of the translation initiation factor 2B (eIF2B) complex, which catalyzes the exchange of GDP for GTP on the eukaryotic initiation factor 2 (eIF2) complex gamma subunit. Its guanine nucleotide exchange factor activity is repressed when bound to eIF2 complex phosphorylated on the alpha subunit, thereby limiting the amount of methionyl-initiator methionine tRNA available to the ribosome and consequently global translation is repressed.</text>
</comment>
<dbReference type="GO" id="GO:0003743">
    <property type="term" value="F:translation initiation factor activity"/>
    <property type="evidence" value="ECO:0007669"/>
    <property type="project" value="UniProtKB-KW"/>
</dbReference>
<sequence length="455" mass="49577">MVEANGIPSKQHEVVIPAVILAASGCDNLLPLTNDTPKALITVGNRTLVAGTIDNLVAAGVKQIHVFVSNGDKQRIEEHLNMEFTKGNSDKGHILDISVHSVGGADASLPSTSQVIKRAAQMLQSAFIVVPCDLYGTFNLQGLIKNHFSSERLCTIALMEDKQDARAGKKGKEQADDQIAPGGNPMRGWGYKYKVMATLDVEHSQIVGIAAFLTLTSGESYDINKWTLRMHPKCTVRCDLYDPHIYVFSKHIIDVLNAPSLEQASVRLDLIPYIIKRQDAPLNITSNDQAQATALVQRDNMKNDTMRIFQFPDVGDALKCCRVNSIETYMKVSMQRCFDKEYRTNNSSIEATGAKIRDVLNGAGCKVGVGTNVKASILGENVVIGKGCTLSKCVIMNNVTLEDNVVLDRCILAEGAIVSTNVTLKHVVVAPKHTVPSNTRVECDFLPSFIEPSAL</sequence>
<keyword evidence="4 12" id="KW-0396">Initiation factor</keyword>
<dbReference type="GO" id="GO:0005829">
    <property type="term" value="C:cytosol"/>
    <property type="evidence" value="ECO:0007669"/>
    <property type="project" value="UniProtKB-SubCell"/>
</dbReference>
<keyword evidence="5" id="KW-0648">Protein biosynthesis</keyword>
<accession>A0A9W5TDI0</accession>
<keyword evidence="13" id="KW-1185">Reference proteome</keyword>
<evidence type="ECO:0000256" key="3">
    <source>
        <dbReference type="ARBA" id="ARBA00022490"/>
    </source>
</evidence>
<protein>
    <recommendedName>
        <fullName evidence="6">Translation initiation factor eIF2B subunit gamma</fullName>
    </recommendedName>
    <alternativeName>
        <fullName evidence="7">eIF2B GDP-GTP exchange factor subunit gamma</fullName>
    </alternativeName>
</protein>
<evidence type="ECO:0000259" key="10">
    <source>
        <dbReference type="Pfam" id="PF00483"/>
    </source>
</evidence>
<dbReference type="GO" id="GO:0005085">
    <property type="term" value="F:guanyl-nucleotide exchange factor activity"/>
    <property type="evidence" value="ECO:0007669"/>
    <property type="project" value="TreeGrafter"/>
</dbReference>
<evidence type="ECO:0000256" key="5">
    <source>
        <dbReference type="ARBA" id="ARBA00022917"/>
    </source>
</evidence>
<evidence type="ECO:0000256" key="6">
    <source>
        <dbReference type="ARBA" id="ARBA00044196"/>
    </source>
</evidence>
<gene>
    <name evidence="12" type="ORF">BaOVIS_029840</name>
</gene>
<evidence type="ECO:0000313" key="13">
    <source>
        <dbReference type="Proteomes" id="UP001057455"/>
    </source>
</evidence>
<dbReference type="InterPro" id="IPR005835">
    <property type="entry name" value="NTP_transferase_dom"/>
</dbReference>
<dbReference type="Pfam" id="PF00483">
    <property type="entry name" value="NTP_transferase"/>
    <property type="match status" value="1"/>
</dbReference>
<dbReference type="EMBL" id="BLIY01000022">
    <property type="protein sequence ID" value="GFE55580.1"/>
    <property type="molecule type" value="Genomic_DNA"/>
</dbReference>
<dbReference type="PANTHER" id="PTHR45989:SF1">
    <property type="entry name" value="TRANSLATION INITIATION FACTOR EIF-2B SUBUNIT GAMMA"/>
    <property type="match status" value="1"/>
</dbReference>
<feature type="domain" description="Nucleotidyl transferase" evidence="10">
    <location>
        <begin position="18"/>
        <end position="163"/>
    </location>
</feature>
<dbReference type="Gene3D" id="2.160.10.10">
    <property type="entry name" value="Hexapeptide repeat proteins"/>
    <property type="match status" value="1"/>
</dbReference>
<dbReference type="OrthoDB" id="285674at2759"/>
<dbReference type="GO" id="GO:0005851">
    <property type="term" value="C:eukaryotic translation initiation factor 2B complex"/>
    <property type="evidence" value="ECO:0007669"/>
    <property type="project" value="TreeGrafter"/>
</dbReference>
<comment type="subunit">
    <text evidence="9">Component of the translation initiation factor 2B (eIF2B) complex which is a heterodecamer of two sets of five different subunits: alpha, beta, gamma, delta and epsilon. Subunits alpha, beta and delta comprise a regulatory subcomplex and subunits epsilon and gamma comprise a catalytic subcomplex. Within the complex, the hexameric regulatory complex resides at the center, with the two heterodimeric catalytic subcomplexes bound on opposite sides.</text>
</comment>
<evidence type="ECO:0000259" key="11">
    <source>
        <dbReference type="Pfam" id="PF25084"/>
    </source>
</evidence>
<evidence type="ECO:0000256" key="9">
    <source>
        <dbReference type="ARBA" id="ARBA00046432"/>
    </source>
</evidence>
<dbReference type="Gene3D" id="3.90.550.10">
    <property type="entry name" value="Spore Coat Polysaccharide Biosynthesis Protein SpsA, Chain A"/>
    <property type="match status" value="1"/>
</dbReference>
<dbReference type="AlphaFoldDB" id="A0A9W5TDI0"/>
<evidence type="ECO:0000313" key="12">
    <source>
        <dbReference type="EMBL" id="GFE55580.1"/>
    </source>
</evidence>
<dbReference type="SUPFAM" id="SSF53448">
    <property type="entry name" value="Nucleotide-diphospho-sugar transferases"/>
    <property type="match status" value="1"/>
</dbReference>
<dbReference type="Proteomes" id="UP001057455">
    <property type="component" value="Unassembled WGS sequence"/>
</dbReference>
<comment type="similarity">
    <text evidence="2">Belongs to the eIF-2B gamma/epsilon subunits family.</text>
</comment>
<name>A0A9W5TDI0_BABOV</name>
<evidence type="ECO:0000256" key="8">
    <source>
        <dbReference type="ARBA" id="ARBA00045373"/>
    </source>
</evidence>
<evidence type="ECO:0000256" key="4">
    <source>
        <dbReference type="ARBA" id="ARBA00022540"/>
    </source>
</evidence>
<comment type="subcellular location">
    <subcellularLocation>
        <location evidence="1">Cytoplasm</location>
        <location evidence="1">Cytosol</location>
    </subcellularLocation>
</comment>
<feature type="domain" description="EIF2B subunit epsilon/gamma LbH" evidence="11">
    <location>
        <begin position="342"/>
        <end position="438"/>
    </location>
</feature>
<dbReference type="InterPro" id="IPR029044">
    <property type="entry name" value="Nucleotide-diphossugar_trans"/>
</dbReference>